<protein>
    <submittedName>
        <fullName evidence="5">AraC family transcriptional regulator</fullName>
    </submittedName>
</protein>
<accession>A0ABW9T8I3</accession>
<dbReference type="Gene3D" id="1.10.10.60">
    <property type="entry name" value="Homeodomain-like"/>
    <property type="match status" value="1"/>
</dbReference>
<evidence type="ECO:0000256" key="2">
    <source>
        <dbReference type="ARBA" id="ARBA00023125"/>
    </source>
</evidence>
<dbReference type="SUPFAM" id="SSF46689">
    <property type="entry name" value="Homeodomain-like"/>
    <property type="match status" value="1"/>
</dbReference>
<keyword evidence="2" id="KW-0238">DNA-binding</keyword>
<sequence>IYEISQKLGYESAFYFSKVFKKVEGISPREFMQRKDSSIPSG</sequence>
<reference evidence="5 6" key="1">
    <citation type="submission" date="2019-11" db="EMBL/GenBank/DDBJ databases">
        <title>Draft genome sequences of five Paenibacillus species of dairy origin.</title>
        <authorList>
            <person name="Olajide A.M."/>
            <person name="Chen S."/>
            <person name="Lapointe G."/>
        </authorList>
    </citation>
    <scope>NUCLEOTIDE SEQUENCE [LARGE SCALE GENOMIC DNA]</scope>
    <source>
        <strain evidence="5 6">3CS1</strain>
    </source>
</reference>
<comment type="caution">
    <text evidence="5">The sequence shown here is derived from an EMBL/GenBank/DDBJ whole genome shotgun (WGS) entry which is preliminary data.</text>
</comment>
<dbReference type="InterPro" id="IPR020449">
    <property type="entry name" value="Tscrpt_reg_AraC-type_HTH"/>
</dbReference>
<evidence type="ECO:0000256" key="3">
    <source>
        <dbReference type="ARBA" id="ARBA00023163"/>
    </source>
</evidence>
<dbReference type="Proteomes" id="UP000435177">
    <property type="component" value="Unassembled WGS sequence"/>
</dbReference>
<proteinExistence type="predicted"/>
<keyword evidence="3" id="KW-0804">Transcription</keyword>
<gene>
    <name evidence="5" type="ORF">GNP94_24180</name>
</gene>
<dbReference type="PROSITE" id="PS01124">
    <property type="entry name" value="HTH_ARAC_FAMILY_2"/>
    <property type="match status" value="1"/>
</dbReference>
<keyword evidence="1" id="KW-0805">Transcription regulation</keyword>
<keyword evidence="6" id="KW-1185">Reference proteome</keyword>
<evidence type="ECO:0000313" key="5">
    <source>
        <dbReference type="EMBL" id="MUG69043.1"/>
    </source>
</evidence>
<organism evidence="5 6">
    <name type="scientific">Paenibacillus campinasensis</name>
    <dbReference type="NCBI Taxonomy" id="66347"/>
    <lineage>
        <taxon>Bacteria</taxon>
        <taxon>Bacillati</taxon>
        <taxon>Bacillota</taxon>
        <taxon>Bacilli</taxon>
        <taxon>Bacillales</taxon>
        <taxon>Paenibacillaceae</taxon>
        <taxon>Paenibacillus</taxon>
    </lineage>
</organism>
<evidence type="ECO:0000313" key="6">
    <source>
        <dbReference type="Proteomes" id="UP000435177"/>
    </source>
</evidence>
<dbReference type="PRINTS" id="PR00032">
    <property type="entry name" value="HTHARAC"/>
</dbReference>
<dbReference type="InterPro" id="IPR009057">
    <property type="entry name" value="Homeodomain-like_sf"/>
</dbReference>
<dbReference type="InterPro" id="IPR018060">
    <property type="entry name" value="HTH_AraC"/>
</dbReference>
<dbReference type="EMBL" id="WOAA01000078">
    <property type="protein sequence ID" value="MUG69043.1"/>
    <property type="molecule type" value="Genomic_DNA"/>
</dbReference>
<dbReference type="Pfam" id="PF00165">
    <property type="entry name" value="HTH_AraC"/>
    <property type="match status" value="1"/>
</dbReference>
<evidence type="ECO:0000256" key="1">
    <source>
        <dbReference type="ARBA" id="ARBA00023015"/>
    </source>
</evidence>
<feature type="domain" description="HTH araC/xylS-type" evidence="4">
    <location>
        <begin position="1"/>
        <end position="34"/>
    </location>
</feature>
<feature type="non-terminal residue" evidence="5">
    <location>
        <position position="1"/>
    </location>
</feature>
<name>A0ABW9T8I3_9BACL</name>
<evidence type="ECO:0000259" key="4">
    <source>
        <dbReference type="PROSITE" id="PS01124"/>
    </source>
</evidence>